<evidence type="ECO:0000313" key="9">
    <source>
        <dbReference type="EMBL" id="MEK9502189.1"/>
    </source>
</evidence>
<dbReference type="Gene3D" id="3.30.160.60">
    <property type="entry name" value="Classic Zinc Finger"/>
    <property type="match status" value="1"/>
</dbReference>
<comment type="function">
    <text evidence="7">Functions as a peptidoglycan terminase that cleaves nascent peptidoglycan strands endolytically to terminate their elongation.</text>
</comment>
<protein>
    <recommendedName>
        <fullName evidence="7">Endolytic murein transglycosylase</fullName>
        <ecNumber evidence="7">4.2.2.29</ecNumber>
    </recommendedName>
    <alternativeName>
        <fullName evidence="7">Peptidoglycan lytic transglycosylase</fullName>
    </alternativeName>
    <alternativeName>
        <fullName evidence="7">Peptidoglycan polymerization terminase</fullName>
    </alternativeName>
</protein>
<evidence type="ECO:0000256" key="3">
    <source>
        <dbReference type="ARBA" id="ARBA00022989"/>
    </source>
</evidence>
<keyword evidence="2 7" id="KW-0812">Transmembrane</keyword>
<keyword evidence="8" id="KW-0732">Signal</keyword>
<dbReference type="EMBL" id="JBBHLI010000009">
    <property type="protein sequence ID" value="MEK9502189.1"/>
    <property type="molecule type" value="Genomic_DNA"/>
</dbReference>
<evidence type="ECO:0000256" key="8">
    <source>
        <dbReference type="SAM" id="SignalP"/>
    </source>
</evidence>
<dbReference type="PANTHER" id="PTHR30518:SF2">
    <property type="entry name" value="ENDOLYTIC MUREIN TRANSGLYCOSYLASE"/>
    <property type="match status" value="1"/>
</dbReference>
<feature type="signal peptide" evidence="8">
    <location>
        <begin position="1"/>
        <end position="25"/>
    </location>
</feature>
<dbReference type="RefSeq" id="WP_405276559.1">
    <property type="nucleotide sequence ID" value="NZ_CP144380.1"/>
</dbReference>
<feature type="chain" id="PRO_5046670139" description="Endolytic murein transglycosylase" evidence="8">
    <location>
        <begin position="26"/>
        <end position="337"/>
    </location>
</feature>
<dbReference type="PROSITE" id="PS51257">
    <property type="entry name" value="PROKAR_LIPOPROTEIN"/>
    <property type="match status" value="1"/>
</dbReference>
<dbReference type="InterPro" id="IPR003770">
    <property type="entry name" value="MLTG-like"/>
</dbReference>
<dbReference type="Pfam" id="PF02618">
    <property type="entry name" value="YceG"/>
    <property type="match status" value="1"/>
</dbReference>
<evidence type="ECO:0000256" key="5">
    <source>
        <dbReference type="ARBA" id="ARBA00023239"/>
    </source>
</evidence>
<feature type="site" description="Important for catalytic activity" evidence="7">
    <location>
        <position position="216"/>
    </location>
</feature>
<comment type="similarity">
    <text evidence="7">Belongs to the transglycosylase MltG family.</text>
</comment>
<dbReference type="EC" id="4.2.2.29" evidence="7"/>
<name>A0ABU9EDK0_9BACT</name>
<evidence type="ECO:0000313" key="10">
    <source>
        <dbReference type="Proteomes" id="UP001484239"/>
    </source>
</evidence>
<accession>A0ABU9EDK0</accession>
<comment type="caution">
    <text evidence="9">The sequence shown here is derived from an EMBL/GenBank/DDBJ whole genome shotgun (WGS) entry which is preliminary data.</text>
</comment>
<keyword evidence="6 7" id="KW-0961">Cell wall biogenesis/degradation</keyword>
<dbReference type="Gene3D" id="3.30.1490.480">
    <property type="entry name" value="Endolytic murein transglycosylase"/>
    <property type="match status" value="1"/>
</dbReference>
<dbReference type="NCBIfam" id="TIGR00247">
    <property type="entry name" value="endolytic transglycosylase MltG"/>
    <property type="match status" value="1"/>
</dbReference>
<gene>
    <name evidence="7 9" type="primary">mltG</name>
    <name evidence="9" type="ORF">WI372_14445</name>
</gene>
<sequence length="337" mass="36654">MSRSTPRRGATRIRSVALAGLLASAACGPSADPDAAPITIDVPDGAGFSQVVDTLTARGLVERPTLFTLYARWKKADREVRSGRYELVPGTDWAGILADLTTGRVVMRELTIPEGWALRQILPRVAEFTGVDSVAFRRSLTDSAAHTRFDVPGPGLEGYLLPETYHFADGTSAEAVVETMVSHYRDFWTPERRARLAELGYDQRQITTLASIVQAEARVADEMPRIAAVYHNRLRIGMPLQADPTVLYALGGPRERLLYAAMDSVADSPYNTYTHPGLPPGPIGSPGAQALEATLAPADDPALYFVAGEDGRHVFSRTLAEHNRAVAEYRRRRDGGG</sequence>
<keyword evidence="4 7" id="KW-0472">Membrane</keyword>
<evidence type="ECO:0000256" key="7">
    <source>
        <dbReference type="HAMAP-Rule" id="MF_02065"/>
    </source>
</evidence>
<proteinExistence type="inferred from homology"/>
<reference evidence="9 10" key="1">
    <citation type="submission" date="2024-02" db="EMBL/GenBank/DDBJ databases">
        <title>A novel Gemmatimonadota bacterium.</title>
        <authorList>
            <person name="Du Z.-J."/>
            <person name="Ye Y.-Q."/>
        </authorList>
    </citation>
    <scope>NUCLEOTIDE SEQUENCE [LARGE SCALE GENOMIC DNA]</scope>
    <source>
        <strain evidence="9 10">DH-20</strain>
    </source>
</reference>
<evidence type="ECO:0000256" key="1">
    <source>
        <dbReference type="ARBA" id="ARBA00022475"/>
    </source>
</evidence>
<dbReference type="Proteomes" id="UP001484239">
    <property type="component" value="Unassembled WGS sequence"/>
</dbReference>
<keyword evidence="10" id="KW-1185">Reference proteome</keyword>
<keyword evidence="3 7" id="KW-1133">Transmembrane helix</keyword>
<dbReference type="CDD" id="cd08010">
    <property type="entry name" value="MltG_like"/>
    <property type="match status" value="1"/>
</dbReference>
<dbReference type="PANTHER" id="PTHR30518">
    <property type="entry name" value="ENDOLYTIC MUREIN TRANSGLYCOSYLASE"/>
    <property type="match status" value="1"/>
</dbReference>
<organism evidence="9 10">
    <name type="scientific">Gaopeijia maritima</name>
    <dbReference type="NCBI Taxonomy" id="3119007"/>
    <lineage>
        <taxon>Bacteria</taxon>
        <taxon>Pseudomonadati</taxon>
        <taxon>Gemmatimonadota</taxon>
        <taxon>Longimicrobiia</taxon>
        <taxon>Gaopeijiales</taxon>
        <taxon>Gaopeijiaceae</taxon>
        <taxon>Gaopeijia</taxon>
    </lineage>
</organism>
<evidence type="ECO:0000256" key="6">
    <source>
        <dbReference type="ARBA" id="ARBA00023316"/>
    </source>
</evidence>
<keyword evidence="5 7" id="KW-0456">Lyase</keyword>
<keyword evidence="1 7" id="KW-1003">Cell membrane</keyword>
<evidence type="ECO:0000256" key="4">
    <source>
        <dbReference type="ARBA" id="ARBA00023136"/>
    </source>
</evidence>
<evidence type="ECO:0000256" key="2">
    <source>
        <dbReference type="ARBA" id="ARBA00022692"/>
    </source>
</evidence>
<dbReference type="HAMAP" id="MF_02065">
    <property type="entry name" value="MltG"/>
    <property type="match status" value="1"/>
</dbReference>
<comment type="catalytic activity">
    <reaction evidence="7">
        <text>a peptidoglycan chain = a peptidoglycan chain with N-acetyl-1,6-anhydromuramyl-[peptide] at the reducing end + a peptidoglycan chain with N-acetylglucosamine at the non-reducing end.</text>
        <dbReference type="EC" id="4.2.2.29"/>
    </reaction>
</comment>